<dbReference type="EMBL" id="PCSZ01000039">
    <property type="protein sequence ID" value="PIP60687.1"/>
    <property type="molecule type" value="Genomic_DNA"/>
</dbReference>
<gene>
    <name evidence="2" type="ORF">COX00_01860</name>
</gene>
<accession>A0A2H0BSN2</accession>
<organism evidence="2 3">
    <name type="scientific">Candidatus Uhrbacteria bacterium CG22_combo_CG10-13_8_21_14_all_47_17</name>
    <dbReference type="NCBI Taxonomy" id="1975041"/>
    <lineage>
        <taxon>Bacteria</taxon>
        <taxon>Candidatus Uhriibacteriota</taxon>
    </lineage>
</organism>
<feature type="domain" description="Phosphodiester glycosidase" evidence="1">
    <location>
        <begin position="104"/>
        <end position="260"/>
    </location>
</feature>
<evidence type="ECO:0000259" key="1">
    <source>
        <dbReference type="Pfam" id="PF09992"/>
    </source>
</evidence>
<dbReference type="InterPro" id="IPR018711">
    <property type="entry name" value="NAGPA"/>
</dbReference>
<reference evidence="2 3" key="1">
    <citation type="submission" date="2017-09" db="EMBL/GenBank/DDBJ databases">
        <title>Depth-based differentiation of microbial function through sediment-hosted aquifers and enrichment of novel symbionts in the deep terrestrial subsurface.</title>
        <authorList>
            <person name="Probst A.J."/>
            <person name="Ladd B."/>
            <person name="Jarett J.K."/>
            <person name="Geller-Mcgrath D.E."/>
            <person name="Sieber C.M."/>
            <person name="Emerson J.B."/>
            <person name="Anantharaman K."/>
            <person name="Thomas B.C."/>
            <person name="Malmstrom R."/>
            <person name="Stieglmeier M."/>
            <person name="Klingl A."/>
            <person name="Woyke T."/>
            <person name="Ryan C.M."/>
            <person name="Banfield J.F."/>
        </authorList>
    </citation>
    <scope>NUCLEOTIDE SEQUENCE [LARGE SCALE GENOMIC DNA]</scope>
    <source>
        <strain evidence="2">CG22_combo_CG10-13_8_21_14_all_47_17</strain>
    </source>
</reference>
<protein>
    <recommendedName>
        <fullName evidence="1">Phosphodiester glycosidase domain-containing protein</fullName>
    </recommendedName>
</protein>
<name>A0A2H0BSN2_9BACT</name>
<dbReference type="PROSITE" id="PS51257">
    <property type="entry name" value="PROKAR_LIPOPROTEIN"/>
    <property type="match status" value="1"/>
</dbReference>
<dbReference type="Proteomes" id="UP000231581">
    <property type="component" value="Unassembled WGS sequence"/>
</dbReference>
<comment type="caution">
    <text evidence="2">The sequence shown here is derived from an EMBL/GenBank/DDBJ whole genome shotgun (WGS) entry which is preliminary data.</text>
</comment>
<sequence>MIIKKLSFVLIASLCLVGTGCSPEKKLETAASIPSTSVETSAQNPKVESVADGLEKITFQFGASTQEHLLLYKIDPTQYDFSIEHTSSARSIADWQLSLGIPTLVVNGAYFHEDYSPSGMLIVNGERVGSRAFDLDKSALLELSPLPQIIDTQTEVLPAQTEHALQSYPLLVQNGMNAIQSDSGLVARRSFFGFDADGFAYIGILPDAELSLFELGHVLESMNIKWKKVLNLDGGPSSGLAVANGDIENSIFPVPNVIVVKEKVSKKP</sequence>
<proteinExistence type="predicted"/>
<evidence type="ECO:0000313" key="2">
    <source>
        <dbReference type="EMBL" id="PIP60687.1"/>
    </source>
</evidence>
<evidence type="ECO:0000313" key="3">
    <source>
        <dbReference type="Proteomes" id="UP000231581"/>
    </source>
</evidence>
<dbReference type="AlphaFoldDB" id="A0A2H0BSN2"/>
<dbReference type="Pfam" id="PF09992">
    <property type="entry name" value="NAGPA"/>
    <property type="match status" value="1"/>
</dbReference>